<proteinExistence type="predicted"/>
<comment type="caution">
    <text evidence="2">The sequence shown here is derived from an EMBL/GenBank/DDBJ whole genome shotgun (WGS) entry which is preliminary data.</text>
</comment>
<dbReference type="AlphaFoldDB" id="A0A699IBK2"/>
<gene>
    <name evidence="2" type="ORF">Tci_502122</name>
</gene>
<feature type="domain" description="Retrovirus-related Pol polyprotein from transposon TNT 1-94-like beta-barrel" evidence="1">
    <location>
        <begin position="330"/>
        <end position="375"/>
    </location>
</feature>
<reference evidence="2" key="1">
    <citation type="journal article" date="2019" name="Sci. Rep.">
        <title>Draft genome of Tanacetum cinerariifolium, the natural source of mosquito coil.</title>
        <authorList>
            <person name="Yamashiro T."/>
            <person name="Shiraishi A."/>
            <person name="Satake H."/>
            <person name="Nakayama K."/>
        </authorList>
    </citation>
    <scope>NUCLEOTIDE SEQUENCE</scope>
</reference>
<evidence type="ECO:0000259" key="1">
    <source>
        <dbReference type="Pfam" id="PF22936"/>
    </source>
</evidence>
<name>A0A699IBK2_TANCI</name>
<dbReference type="Pfam" id="PF22936">
    <property type="entry name" value="Pol_BBD"/>
    <property type="match status" value="1"/>
</dbReference>
<protein>
    <submittedName>
        <fullName evidence="2">Retrovirus-related Pol polyprotein from transposon TNT 1-94</fullName>
    </submittedName>
</protein>
<sequence>MLLKQAQENGVDLDEEQLLFLAGRQANTFDDEVDEGPVQDMAQNEDNIFQADQCDVFDSDVDEAPTAQTLFMANLTSADVVYDEAGPSYDSDTLSEIQDHDNCLDNINESHEEHDMNNDVQPNDVVDSNTEYLSNIILYEQYVQDKEDHVVHNDVSFVPNDAITIITNDIYEQDAQCVNSNMPNNTVNASLTAELARYMKLAEEIVKPNHARFLVHDSEDTLEIAEIARKQMIEKMKDPECVKKKADSIKEKAKSAKLVTAMMVKKNNITIPDHVKLNVLAPGMYAIDVEPIPPRNKNNMEVHLEYLKHLKESVGTLREIVKEVVQIVLWYLDSGCSKHMTRDRSLLRNFVKKFIGTVKFKNDHFGAIMAYGDYVIGDSMISRAEVVASACYTQNRSLIHTRHNKTPYDLAHDRKHDLKFLCVFGAFCYLANDSEDLGKLRPTTDIGIFFGYALNRKGYRTYNRRT</sequence>
<evidence type="ECO:0000313" key="2">
    <source>
        <dbReference type="EMBL" id="GEZ30149.1"/>
    </source>
</evidence>
<accession>A0A699IBK2</accession>
<organism evidence="2">
    <name type="scientific">Tanacetum cinerariifolium</name>
    <name type="common">Dalmatian daisy</name>
    <name type="synonym">Chrysanthemum cinerariifolium</name>
    <dbReference type="NCBI Taxonomy" id="118510"/>
    <lineage>
        <taxon>Eukaryota</taxon>
        <taxon>Viridiplantae</taxon>
        <taxon>Streptophyta</taxon>
        <taxon>Embryophyta</taxon>
        <taxon>Tracheophyta</taxon>
        <taxon>Spermatophyta</taxon>
        <taxon>Magnoliopsida</taxon>
        <taxon>eudicotyledons</taxon>
        <taxon>Gunneridae</taxon>
        <taxon>Pentapetalae</taxon>
        <taxon>asterids</taxon>
        <taxon>campanulids</taxon>
        <taxon>Asterales</taxon>
        <taxon>Asteraceae</taxon>
        <taxon>Asteroideae</taxon>
        <taxon>Anthemideae</taxon>
        <taxon>Anthemidinae</taxon>
        <taxon>Tanacetum</taxon>
    </lineage>
</organism>
<dbReference type="InterPro" id="IPR054722">
    <property type="entry name" value="PolX-like_BBD"/>
</dbReference>
<dbReference type="EMBL" id="BKCJ010262859">
    <property type="protein sequence ID" value="GEZ30149.1"/>
    <property type="molecule type" value="Genomic_DNA"/>
</dbReference>